<accession>A0ACC2JYZ2</accession>
<comment type="caution">
    <text evidence="1">The sequence shown here is derived from an EMBL/GenBank/DDBJ whole genome shotgun (WGS) entry which is preliminary data.</text>
</comment>
<gene>
    <name evidence="1" type="ORF">O1611_g1154</name>
</gene>
<sequence length="360" mass="41366">MNFRQHWALLKQSLGFDPESEIVSINPNVQVVIPREFLEEAHQNEAQLRDIEKALTKKVEECNKIRERWQAVVGELSDLKSSKQVFMVDDAEMTAKWKRLQYSIKNFARTHLWNLSSPEQLTPEQVQLLGSVSPLYQDFLSAEGQVHLLFQAFIWFYITDSILHNPTMVWGKHISAALGGLFNMCHHNRDYYTWRAQTGEIMQKERGIDDKTKEALNRKLCRMIEQFIPTEMILDEKRKKAIRRSLEGIIDKAIELAVVFNQSRCVYSCASISVEGGFDPEIMEHNDESDALQPDLMISPILVKYGDSRGQNYDQHLILAKAYVCCLTRYTQKKGGQNSNNDENDEGGKGYPATECSVKV</sequence>
<organism evidence="1 2">
    <name type="scientific">Lasiodiplodia mahajangana</name>
    <dbReference type="NCBI Taxonomy" id="1108764"/>
    <lineage>
        <taxon>Eukaryota</taxon>
        <taxon>Fungi</taxon>
        <taxon>Dikarya</taxon>
        <taxon>Ascomycota</taxon>
        <taxon>Pezizomycotina</taxon>
        <taxon>Dothideomycetes</taxon>
        <taxon>Dothideomycetes incertae sedis</taxon>
        <taxon>Botryosphaeriales</taxon>
        <taxon>Botryosphaeriaceae</taxon>
        <taxon>Lasiodiplodia</taxon>
    </lineage>
</organism>
<protein>
    <submittedName>
        <fullName evidence="1">Uncharacterized protein</fullName>
    </submittedName>
</protein>
<keyword evidence="2" id="KW-1185">Reference proteome</keyword>
<evidence type="ECO:0000313" key="1">
    <source>
        <dbReference type="EMBL" id="KAJ8132477.1"/>
    </source>
</evidence>
<proteinExistence type="predicted"/>
<name>A0ACC2JYZ2_9PEZI</name>
<dbReference type="Proteomes" id="UP001153332">
    <property type="component" value="Unassembled WGS sequence"/>
</dbReference>
<evidence type="ECO:0000313" key="2">
    <source>
        <dbReference type="Proteomes" id="UP001153332"/>
    </source>
</evidence>
<reference evidence="1" key="1">
    <citation type="submission" date="2022-12" db="EMBL/GenBank/DDBJ databases">
        <title>Genome Sequence of Lasiodiplodia mahajangana.</title>
        <authorList>
            <person name="Buettner E."/>
        </authorList>
    </citation>
    <scope>NUCLEOTIDE SEQUENCE</scope>
    <source>
        <strain evidence="1">VT137</strain>
    </source>
</reference>
<dbReference type="EMBL" id="JAPUUL010000124">
    <property type="protein sequence ID" value="KAJ8132477.1"/>
    <property type="molecule type" value="Genomic_DNA"/>
</dbReference>